<sequence length="287" mass="33723">MSFIETNRMKEETYQQDFSNDEKGGCLMGVIETSKWLDDYAEEPEKLLMKKGITSKEAAELYSYLKSFGMYTPSLYTKQLVLSLKGRNAWKKVNLFYKKYRALWKGPSIPVYIFPVQASRGIFSSGLKKSGVSFKEEIYLFLSDEEDEKEWEALFVHEYHHCTRMNLLKKNPAEYTLMDSLIFEGLAEDAVKEYCGDHYVSEWTKKYSELLLRKLWNQHIKNELHLRKNDSRHDQLLLGRGKYPSMLGYAIGFYLVGKFREKNEMSARQMMILDSNRFIEDEKAGED</sequence>
<feature type="domain" description="DUF2268" evidence="1">
    <location>
        <begin position="90"/>
        <end position="279"/>
    </location>
</feature>
<accession>A0A5D4KLN1</accession>
<protein>
    <recommendedName>
        <fullName evidence="1">DUF2268 domain-containing protein</fullName>
    </recommendedName>
</protein>
<proteinExistence type="predicted"/>
<evidence type="ECO:0000259" key="1">
    <source>
        <dbReference type="Pfam" id="PF10026"/>
    </source>
</evidence>
<dbReference type="Proteomes" id="UP000323317">
    <property type="component" value="Unassembled WGS sequence"/>
</dbReference>
<gene>
    <name evidence="2" type="ORF">FZC79_03030</name>
</gene>
<evidence type="ECO:0000313" key="2">
    <source>
        <dbReference type="EMBL" id="TYR77800.1"/>
    </source>
</evidence>
<dbReference type="AlphaFoldDB" id="A0A5D4KLN1"/>
<dbReference type="InterPro" id="IPR018728">
    <property type="entry name" value="DUF2268"/>
</dbReference>
<dbReference type="Pfam" id="PF10026">
    <property type="entry name" value="DUF2268"/>
    <property type="match status" value="1"/>
</dbReference>
<organism evidence="2 3">
    <name type="scientific">Rossellomorea vietnamensis</name>
    <dbReference type="NCBI Taxonomy" id="218284"/>
    <lineage>
        <taxon>Bacteria</taxon>
        <taxon>Bacillati</taxon>
        <taxon>Bacillota</taxon>
        <taxon>Bacilli</taxon>
        <taxon>Bacillales</taxon>
        <taxon>Bacillaceae</taxon>
        <taxon>Rossellomorea</taxon>
    </lineage>
</organism>
<name>A0A5D4KLN1_9BACI</name>
<evidence type="ECO:0000313" key="3">
    <source>
        <dbReference type="Proteomes" id="UP000323317"/>
    </source>
</evidence>
<comment type="caution">
    <text evidence="2">The sequence shown here is derived from an EMBL/GenBank/DDBJ whole genome shotgun (WGS) entry which is preliminary data.</text>
</comment>
<reference evidence="2 3" key="1">
    <citation type="submission" date="2019-08" db="EMBL/GenBank/DDBJ databases">
        <title>Bacillus genomes from the desert of Cuatro Cienegas, Coahuila.</title>
        <authorList>
            <person name="Olmedo-Alvarez G."/>
        </authorList>
    </citation>
    <scope>NUCLEOTIDE SEQUENCE [LARGE SCALE GENOMIC DNA]</scope>
    <source>
        <strain evidence="2 3">CH40_1T</strain>
    </source>
</reference>
<dbReference type="EMBL" id="VTEH01000001">
    <property type="protein sequence ID" value="TYR77800.1"/>
    <property type="molecule type" value="Genomic_DNA"/>
</dbReference>